<dbReference type="InParanoid" id="A0A6M4H2L0"/>
<evidence type="ECO:0000256" key="1">
    <source>
        <dbReference type="SAM" id="SignalP"/>
    </source>
</evidence>
<gene>
    <name evidence="3" type="ORF">DSM104440_00536</name>
</gene>
<dbReference type="SMART" id="SM00245">
    <property type="entry name" value="TSPc"/>
    <property type="match status" value="1"/>
</dbReference>
<dbReference type="GO" id="GO:0008236">
    <property type="term" value="F:serine-type peptidase activity"/>
    <property type="evidence" value="ECO:0007669"/>
    <property type="project" value="InterPro"/>
</dbReference>
<reference evidence="3 4" key="1">
    <citation type="submission" date="2020-04" db="EMBL/GenBank/DDBJ databases">
        <title>Usitatibacter rugosus gen. nov., sp. nov. and Usitatibacter palustris sp. nov., novel members of Usitatibacteraceae fam. nov. within the order Nitrosomonadales isolated from soil.</title>
        <authorList>
            <person name="Huber K.J."/>
            <person name="Neumann-Schaal M."/>
            <person name="Geppert A."/>
            <person name="Luckner M."/>
            <person name="Wanner G."/>
            <person name="Overmann J."/>
        </authorList>
    </citation>
    <scope>NUCLEOTIDE SEQUENCE [LARGE SCALE GENOMIC DNA]</scope>
    <source>
        <strain evidence="3 4">Swamp67</strain>
    </source>
</reference>
<dbReference type="AlphaFoldDB" id="A0A6M4H2L0"/>
<proteinExistence type="predicted"/>
<evidence type="ECO:0000259" key="2">
    <source>
        <dbReference type="SMART" id="SM00245"/>
    </source>
</evidence>
<feature type="chain" id="PRO_5026990012" description="Tail specific protease domain-containing protein" evidence="1">
    <location>
        <begin position="21"/>
        <end position="414"/>
    </location>
</feature>
<name>A0A6M4H2L0_9PROT</name>
<feature type="signal peptide" evidence="1">
    <location>
        <begin position="1"/>
        <end position="20"/>
    </location>
</feature>
<dbReference type="Pfam" id="PF03572">
    <property type="entry name" value="Peptidase_S41"/>
    <property type="match status" value="1"/>
</dbReference>
<dbReference type="PANTHER" id="PTHR11261">
    <property type="entry name" value="INTERPHOTORECEPTOR RETINOID-BINDING PROTEIN"/>
    <property type="match status" value="1"/>
</dbReference>
<dbReference type="InterPro" id="IPR005151">
    <property type="entry name" value="Tail-specific_protease"/>
</dbReference>
<dbReference type="KEGG" id="upl:DSM104440_00536"/>
<dbReference type="SUPFAM" id="SSF52096">
    <property type="entry name" value="ClpP/crotonase"/>
    <property type="match status" value="1"/>
</dbReference>
<dbReference type="RefSeq" id="WP_171160489.1">
    <property type="nucleotide sequence ID" value="NZ_CP053073.1"/>
</dbReference>
<keyword evidence="1" id="KW-0732">Signal</keyword>
<organism evidence="3 4">
    <name type="scientific">Usitatibacter palustris</name>
    <dbReference type="NCBI Taxonomy" id="2732487"/>
    <lineage>
        <taxon>Bacteria</taxon>
        <taxon>Pseudomonadati</taxon>
        <taxon>Pseudomonadota</taxon>
        <taxon>Betaproteobacteria</taxon>
        <taxon>Nitrosomonadales</taxon>
        <taxon>Usitatibacteraceae</taxon>
        <taxon>Usitatibacter</taxon>
    </lineage>
</organism>
<dbReference type="GO" id="GO:0006508">
    <property type="term" value="P:proteolysis"/>
    <property type="evidence" value="ECO:0007669"/>
    <property type="project" value="InterPro"/>
</dbReference>
<dbReference type="Proteomes" id="UP000503096">
    <property type="component" value="Chromosome"/>
</dbReference>
<keyword evidence="4" id="KW-1185">Reference proteome</keyword>
<feature type="domain" description="Tail specific protease" evidence="2">
    <location>
        <begin position="192"/>
        <end position="382"/>
    </location>
</feature>
<evidence type="ECO:0000313" key="3">
    <source>
        <dbReference type="EMBL" id="QJR13746.1"/>
    </source>
</evidence>
<dbReference type="Gene3D" id="3.90.226.10">
    <property type="entry name" value="2-enoyl-CoA Hydratase, Chain A, domain 1"/>
    <property type="match status" value="1"/>
</dbReference>
<protein>
    <recommendedName>
        <fullName evidence="2">Tail specific protease domain-containing protein</fullName>
    </recommendedName>
</protein>
<accession>A0A6M4H2L0</accession>
<sequence>MRFRRLAAAAFVAAASAASAAGPEVTATQCAADFDAMWKAVDQGYAYFSTSSRIAWRRARDAWRPKAAAASSRAPCGTALSLALESLRDDAVTLTGDGFVAPRRVPAEADIFARLEDDRAIVMGVRAGGVADVAGVHPGLVVHSIQGVAIARAVREKLGRTIASAEEKSWALNHLLAGPRAGSFTLGTRGPGAARTMEVIRSDEPNGNGPPLVTRKVGEGRDLGYLRPKNSLGDAGFVMHFDAALQHLKDTRGLILDLRETQGSGSEEVARAILGRFIETETPWQVRVPRGAKAITDNVAPRGPFAYRAPIVVLVDRWTAGEGEALATGLAAAARATLIGTQMAGMHGKPRNATLPHSGFVVHFPADKTFLVGGTTPREHAMPGVPVDILAPSGGPGDPILYQALKHFEARIPR</sequence>
<dbReference type="EMBL" id="CP053073">
    <property type="protein sequence ID" value="QJR13746.1"/>
    <property type="molecule type" value="Genomic_DNA"/>
</dbReference>
<dbReference type="PANTHER" id="PTHR11261:SF3">
    <property type="entry name" value="RETINOL-BINDING PROTEIN 3"/>
    <property type="match status" value="1"/>
</dbReference>
<dbReference type="Gene3D" id="3.30.750.44">
    <property type="match status" value="1"/>
</dbReference>
<evidence type="ECO:0000313" key="4">
    <source>
        <dbReference type="Proteomes" id="UP000503096"/>
    </source>
</evidence>
<dbReference type="InterPro" id="IPR029045">
    <property type="entry name" value="ClpP/crotonase-like_dom_sf"/>
</dbReference>